<dbReference type="Proteomes" id="UP000281553">
    <property type="component" value="Unassembled WGS sequence"/>
</dbReference>
<reference evidence="1 2" key="1">
    <citation type="submission" date="2018-11" db="EMBL/GenBank/DDBJ databases">
        <authorList>
            <consortium name="Pathogen Informatics"/>
        </authorList>
    </citation>
    <scope>NUCLEOTIDE SEQUENCE [LARGE SCALE GENOMIC DNA]</scope>
</reference>
<name>A0A3P7LJ90_DIBLA</name>
<dbReference type="PANTHER" id="PTHR46478:SF1">
    <property type="entry name" value="VON WILLEBRAND FACTOR A DOMAIN-CONTAINING PROTEIN 3A"/>
    <property type="match status" value="1"/>
</dbReference>
<keyword evidence="2" id="KW-1185">Reference proteome</keyword>
<evidence type="ECO:0000313" key="1">
    <source>
        <dbReference type="EMBL" id="VDN09968.1"/>
    </source>
</evidence>
<dbReference type="PANTHER" id="PTHR46478">
    <property type="entry name" value="VON WILLEBRAND FACTOR A DOMAIN-CONTAINING PROTEIN 3A"/>
    <property type="match status" value="1"/>
</dbReference>
<dbReference type="AlphaFoldDB" id="A0A3P7LJ90"/>
<dbReference type="EMBL" id="UYRU01048174">
    <property type="protein sequence ID" value="VDN09968.1"/>
    <property type="molecule type" value="Genomic_DNA"/>
</dbReference>
<gene>
    <name evidence="1" type="ORF">DILT_LOCUS5799</name>
</gene>
<protein>
    <recommendedName>
        <fullName evidence="3">VWFA domain-containing protein</fullName>
    </recommendedName>
</protein>
<accession>A0A3P7LJ90</accession>
<proteinExistence type="predicted"/>
<evidence type="ECO:0008006" key="3">
    <source>
        <dbReference type="Google" id="ProtNLM"/>
    </source>
</evidence>
<evidence type="ECO:0000313" key="2">
    <source>
        <dbReference type="Proteomes" id="UP000281553"/>
    </source>
</evidence>
<sequence>MTLFEQRINWLGRNSRATFGTLAEKCVVLLLDFSEFSRPCLEKMFRYLRHLLQEQIAVYVEWFNLIAICETMEVFHTECVPVNPDNLQEAWVWLLARHAGGTRNFLAGFKYVFERMKDQQQQHQQPVGFYLFATGVADQEDSPLAAYVSSALAVRGGYLHCVLFSTEKSKESKESEAIQTGRFADPQETAQSLRSLANETGGRFHWFSESGVIQSDDVQQLMDEISRAVHFSLTGKQLIDQFRTKYAKPSVTSSCEKRTCLRDKTNVISIATPVKPDPNSIPTTSLSEARRIFLRRKQQEAKRISKSLTWQPQRAQIARMKRLTPALTESFFYSEETNKVETVLGRTNKVPGIRKGIRKESIPANEEFVSSSEWLSKYSTKAQRVSLARLLSGIGCRHRTEVIRPGSMQVSARYCADLFPLIQVRGKTRHFQLTPDQCNNFELQVRNLLKRYRKRLFWLLSSPRVYLGVLLEDCIIFVIDISASMQCVVEDLKEKLERIIWEDVCK</sequence>
<dbReference type="OrthoDB" id="299997at2759"/>
<organism evidence="1 2">
    <name type="scientific">Dibothriocephalus latus</name>
    <name type="common">Fish tapeworm</name>
    <name type="synonym">Diphyllobothrium latum</name>
    <dbReference type="NCBI Taxonomy" id="60516"/>
    <lineage>
        <taxon>Eukaryota</taxon>
        <taxon>Metazoa</taxon>
        <taxon>Spiralia</taxon>
        <taxon>Lophotrochozoa</taxon>
        <taxon>Platyhelminthes</taxon>
        <taxon>Cestoda</taxon>
        <taxon>Eucestoda</taxon>
        <taxon>Diphyllobothriidea</taxon>
        <taxon>Diphyllobothriidae</taxon>
        <taxon>Dibothriocephalus</taxon>
    </lineage>
</organism>